<evidence type="ECO:0000313" key="2">
    <source>
        <dbReference type="Proteomes" id="UP000298180"/>
    </source>
</evidence>
<dbReference type="Pfam" id="PF20104">
    <property type="entry name" value="DUF6494"/>
    <property type="match status" value="1"/>
</dbReference>
<name>A0A4Z0C3L7_9BURK</name>
<organism evidence="1 2">
    <name type="scientific">Ramlibacter henchirensis</name>
    <dbReference type="NCBI Taxonomy" id="204072"/>
    <lineage>
        <taxon>Bacteria</taxon>
        <taxon>Pseudomonadati</taxon>
        <taxon>Pseudomonadota</taxon>
        <taxon>Betaproteobacteria</taxon>
        <taxon>Burkholderiales</taxon>
        <taxon>Comamonadaceae</taxon>
        <taxon>Ramlibacter</taxon>
    </lineage>
</organism>
<dbReference type="InterPro" id="IPR045471">
    <property type="entry name" value="DUF6494"/>
</dbReference>
<protein>
    <submittedName>
        <fullName evidence="1">Uncharacterized protein</fullName>
    </submittedName>
</protein>
<reference evidence="1 2" key="1">
    <citation type="submission" date="2019-03" db="EMBL/GenBank/DDBJ databases">
        <title>Ramlibacter henchirensis DSM 14656, whole genome shotgun sequence.</title>
        <authorList>
            <person name="Zhang X."/>
            <person name="Feng G."/>
            <person name="Zhu H."/>
        </authorList>
    </citation>
    <scope>NUCLEOTIDE SEQUENCE [LARGE SCALE GENOMIC DNA]</scope>
    <source>
        <strain evidence="1 2">DSM 14656</strain>
    </source>
</reference>
<proteinExistence type="predicted"/>
<keyword evidence="2" id="KW-1185">Reference proteome</keyword>
<dbReference type="EMBL" id="SMLM01000001">
    <property type="protein sequence ID" value="TFZ05434.1"/>
    <property type="molecule type" value="Genomic_DNA"/>
</dbReference>
<dbReference type="Proteomes" id="UP000298180">
    <property type="component" value="Unassembled WGS sequence"/>
</dbReference>
<dbReference type="OrthoDB" id="7363684at2"/>
<gene>
    <name evidence="1" type="ORF">EZ313_01820</name>
</gene>
<accession>A0A4Z0C3L7</accession>
<dbReference type="AlphaFoldDB" id="A0A4Z0C3L7"/>
<dbReference type="RefSeq" id="WP_135261515.1">
    <property type="nucleotide sequence ID" value="NZ_SMLM01000001.1"/>
</dbReference>
<evidence type="ECO:0000313" key="1">
    <source>
        <dbReference type="EMBL" id="TFZ05434.1"/>
    </source>
</evidence>
<sequence length="74" mass="8039">MDEEELNISVRKFLKMVGVSSQREIEHAVARAVQEGAIAGTETFPARMKLEIPGLRLEAAFDGEIRLEATGGAP</sequence>
<comment type="caution">
    <text evidence="1">The sequence shown here is derived from an EMBL/GenBank/DDBJ whole genome shotgun (WGS) entry which is preliminary data.</text>
</comment>